<evidence type="ECO:0000256" key="4">
    <source>
        <dbReference type="ARBA" id="ARBA00022679"/>
    </source>
</evidence>
<dbReference type="EC" id="2.7.7.6" evidence="2"/>
<evidence type="ECO:0000256" key="2">
    <source>
        <dbReference type="ARBA" id="ARBA00012418"/>
    </source>
</evidence>
<dbReference type="GO" id="GO:0003677">
    <property type="term" value="F:DNA binding"/>
    <property type="evidence" value="ECO:0007669"/>
    <property type="project" value="InterPro"/>
</dbReference>
<keyword evidence="9" id="KW-1185">Reference proteome</keyword>
<dbReference type="AlphaFoldDB" id="A0A9Q0BWD1"/>
<proteinExistence type="inferred from homology"/>
<keyword evidence="6" id="KW-0804">Transcription</keyword>
<name>A0A9Q0BWD1_9POAL</name>
<evidence type="ECO:0000256" key="5">
    <source>
        <dbReference type="ARBA" id="ARBA00022695"/>
    </source>
</evidence>
<evidence type="ECO:0000313" key="8">
    <source>
        <dbReference type="EMBL" id="KAJ1680730.1"/>
    </source>
</evidence>
<evidence type="ECO:0000313" key="9">
    <source>
        <dbReference type="Proteomes" id="UP001151287"/>
    </source>
</evidence>
<keyword evidence="3" id="KW-0240">DNA-directed RNA polymerase</keyword>
<dbReference type="GO" id="GO:0003899">
    <property type="term" value="F:DNA-directed RNA polymerase activity"/>
    <property type="evidence" value="ECO:0007669"/>
    <property type="project" value="UniProtKB-EC"/>
</dbReference>
<dbReference type="Pfam" id="PF04563">
    <property type="entry name" value="RNA_pol_Rpb2_1"/>
    <property type="match status" value="1"/>
</dbReference>
<evidence type="ECO:0000259" key="7">
    <source>
        <dbReference type="Pfam" id="PF04563"/>
    </source>
</evidence>
<dbReference type="Proteomes" id="UP001151287">
    <property type="component" value="Unassembled WGS sequence"/>
</dbReference>
<protein>
    <recommendedName>
        <fullName evidence="2">DNA-directed RNA polymerase</fullName>
        <ecNumber evidence="2">2.7.7.6</ecNumber>
    </recommendedName>
</protein>
<evidence type="ECO:0000256" key="3">
    <source>
        <dbReference type="ARBA" id="ARBA00022478"/>
    </source>
</evidence>
<dbReference type="EMBL" id="JAMQYH010001383">
    <property type="protein sequence ID" value="KAJ1680730.1"/>
    <property type="molecule type" value="Genomic_DNA"/>
</dbReference>
<dbReference type="InterPro" id="IPR015712">
    <property type="entry name" value="DNA-dir_RNA_pol_su2"/>
</dbReference>
<keyword evidence="5" id="KW-0548">Nucleotidyltransferase</keyword>
<dbReference type="PANTHER" id="PTHR20856">
    <property type="entry name" value="DNA-DIRECTED RNA POLYMERASE I SUBUNIT 2"/>
    <property type="match status" value="1"/>
</dbReference>
<organism evidence="8 9">
    <name type="scientific">Rhynchospora breviuscula</name>
    <dbReference type="NCBI Taxonomy" id="2022672"/>
    <lineage>
        <taxon>Eukaryota</taxon>
        <taxon>Viridiplantae</taxon>
        <taxon>Streptophyta</taxon>
        <taxon>Embryophyta</taxon>
        <taxon>Tracheophyta</taxon>
        <taxon>Spermatophyta</taxon>
        <taxon>Magnoliopsida</taxon>
        <taxon>Liliopsida</taxon>
        <taxon>Poales</taxon>
        <taxon>Cyperaceae</taxon>
        <taxon>Cyperoideae</taxon>
        <taxon>Rhynchosporeae</taxon>
        <taxon>Rhynchospora</taxon>
    </lineage>
</organism>
<dbReference type="Gene3D" id="3.90.1100.10">
    <property type="match status" value="1"/>
</dbReference>
<gene>
    <name evidence="8" type="ORF">LUZ63_024047</name>
</gene>
<feature type="domain" description="RNA polymerase beta subunit protrusion" evidence="7">
    <location>
        <begin position="9"/>
        <end position="102"/>
    </location>
</feature>
<evidence type="ECO:0000256" key="1">
    <source>
        <dbReference type="ARBA" id="ARBA00006835"/>
    </source>
</evidence>
<sequence length="103" mass="12089">MSTIPGFNQIQFEGFCRFITKGLTEELDQFPKEKMEDINQNMEFQLFVERYKLVEPLIKERDAIYESLTYSSRLYVPAGLIRKTSRNMQEQTVLIGNIPIMTS</sequence>
<comment type="caution">
    <text evidence="8">The sequence shown here is derived from an EMBL/GenBank/DDBJ whole genome shotgun (WGS) entry which is preliminary data.</text>
</comment>
<dbReference type="InterPro" id="IPR007644">
    <property type="entry name" value="RNA_pol_bsu_protrusion"/>
</dbReference>
<evidence type="ECO:0000256" key="6">
    <source>
        <dbReference type="ARBA" id="ARBA00023163"/>
    </source>
</evidence>
<dbReference type="OrthoDB" id="5869532at2759"/>
<accession>A0A9Q0BWD1</accession>
<dbReference type="GO" id="GO:0006351">
    <property type="term" value="P:DNA-templated transcription"/>
    <property type="evidence" value="ECO:0007669"/>
    <property type="project" value="InterPro"/>
</dbReference>
<dbReference type="GO" id="GO:0000428">
    <property type="term" value="C:DNA-directed RNA polymerase complex"/>
    <property type="evidence" value="ECO:0007669"/>
    <property type="project" value="UniProtKB-KW"/>
</dbReference>
<comment type="similarity">
    <text evidence="1">Belongs to the RNA polymerase beta chain family.</text>
</comment>
<dbReference type="SUPFAM" id="SSF64484">
    <property type="entry name" value="beta and beta-prime subunits of DNA dependent RNA-polymerase"/>
    <property type="match status" value="1"/>
</dbReference>
<keyword evidence="4" id="KW-0808">Transferase</keyword>
<reference evidence="8" key="1">
    <citation type="journal article" date="2022" name="Cell">
        <title>Repeat-based holocentromeres influence genome architecture and karyotype evolution.</title>
        <authorList>
            <person name="Hofstatter P.G."/>
            <person name="Thangavel G."/>
            <person name="Lux T."/>
            <person name="Neumann P."/>
            <person name="Vondrak T."/>
            <person name="Novak P."/>
            <person name="Zhang M."/>
            <person name="Costa L."/>
            <person name="Castellani M."/>
            <person name="Scott A."/>
            <person name="Toegelov H."/>
            <person name="Fuchs J."/>
            <person name="Mata-Sucre Y."/>
            <person name="Dias Y."/>
            <person name="Vanzela A.L.L."/>
            <person name="Huettel B."/>
            <person name="Almeida C.C.S."/>
            <person name="Simkova H."/>
            <person name="Souza G."/>
            <person name="Pedrosa-Harand A."/>
            <person name="Macas J."/>
            <person name="Mayer K.F.X."/>
            <person name="Houben A."/>
            <person name="Marques A."/>
        </authorList>
    </citation>
    <scope>NUCLEOTIDE SEQUENCE</scope>
    <source>
        <strain evidence="8">RhyBre1mFocal</strain>
    </source>
</reference>
<dbReference type="GO" id="GO:0032549">
    <property type="term" value="F:ribonucleoside binding"/>
    <property type="evidence" value="ECO:0007669"/>
    <property type="project" value="InterPro"/>
</dbReference>